<dbReference type="EMBL" id="MKEK01000001">
    <property type="protein sequence ID" value="OEY70078.1"/>
    <property type="molecule type" value="Genomic_DNA"/>
</dbReference>
<dbReference type="OrthoDB" id="5769209at2"/>
<keyword evidence="2" id="KW-1185">Reference proteome</keyword>
<comment type="caution">
    <text evidence="1">The sequence shown here is derived from an EMBL/GenBank/DDBJ whole genome shotgun (WGS) entry which is preliminary data.</text>
</comment>
<dbReference type="NCBIfam" id="NF047593">
    <property type="entry name" value="IS66_ISAeme5_TnpA"/>
    <property type="match status" value="1"/>
</dbReference>
<accession>A0A1E7Q7R1</accession>
<sequence length="99" mass="11286">MRKSRSLEQWRNIIEEQQTSDLTIAEYCQQHALSKNTFYATRNKLSASSGHFIRAKITKQIDVIEQQQPFTLAIGNVTLSLPTTTSATFLSQLLRELAE</sequence>
<gene>
    <name evidence="1" type="ORF">BI198_11250</name>
</gene>
<proteinExistence type="predicted"/>
<organism evidence="1 2">
    <name type="scientific">Rheinheimera salexigens</name>
    <dbReference type="NCBI Taxonomy" id="1628148"/>
    <lineage>
        <taxon>Bacteria</taxon>
        <taxon>Pseudomonadati</taxon>
        <taxon>Pseudomonadota</taxon>
        <taxon>Gammaproteobacteria</taxon>
        <taxon>Chromatiales</taxon>
        <taxon>Chromatiaceae</taxon>
        <taxon>Rheinheimera</taxon>
    </lineage>
</organism>
<evidence type="ECO:0000313" key="2">
    <source>
        <dbReference type="Proteomes" id="UP000242258"/>
    </source>
</evidence>
<evidence type="ECO:0000313" key="1">
    <source>
        <dbReference type="EMBL" id="OEY70078.1"/>
    </source>
</evidence>
<evidence type="ECO:0008006" key="3">
    <source>
        <dbReference type="Google" id="ProtNLM"/>
    </source>
</evidence>
<name>A0A1E7Q7R1_9GAMM</name>
<dbReference type="STRING" id="1628148.BI198_11250"/>
<dbReference type="Proteomes" id="UP000242258">
    <property type="component" value="Unassembled WGS sequence"/>
</dbReference>
<dbReference type="AlphaFoldDB" id="A0A1E7Q7R1"/>
<reference evidence="2" key="1">
    <citation type="submission" date="2016-09" db="EMBL/GenBank/DDBJ databases">
        <authorList>
            <person name="Wan X."/>
            <person name="Hou S."/>
        </authorList>
    </citation>
    <scope>NUCLEOTIDE SEQUENCE [LARGE SCALE GENOMIC DNA]</scope>
    <source>
        <strain evidence="2">KH87</strain>
    </source>
</reference>
<protein>
    <recommendedName>
        <fullName evidence="3">Transposase</fullName>
    </recommendedName>
</protein>
<dbReference type="RefSeq" id="WP_070049633.1">
    <property type="nucleotide sequence ID" value="NZ_CBCSDO010000012.1"/>
</dbReference>